<dbReference type="EMBL" id="CABDUW010000426">
    <property type="protein sequence ID" value="VTJ68337.1"/>
    <property type="molecule type" value="Genomic_DNA"/>
</dbReference>
<name>A0A5E4BF56_MARMO</name>
<evidence type="ECO:0000313" key="2">
    <source>
        <dbReference type="EMBL" id="VTJ68337.1"/>
    </source>
</evidence>
<organism evidence="2 3">
    <name type="scientific">Marmota monax</name>
    <name type="common">Woodchuck</name>
    <dbReference type="NCBI Taxonomy" id="9995"/>
    <lineage>
        <taxon>Eukaryota</taxon>
        <taxon>Metazoa</taxon>
        <taxon>Chordata</taxon>
        <taxon>Craniata</taxon>
        <taxon>Vertebrata</taxon>
        <taxon>Euteleostomi</taxon>
        <taxon>Mammalia</taxon>
        <taxon>Eutheria</taxon>
        <taxon>Euarchontoglires</taxon>
        <taxon>Glires</taxon>
        <taxon>Rodentia</taxon>
        <taxon>Sciuromorpha</taxon>
        <taxon>Sciuridae</taxon>
        <taxon>Xerinae</taxon>
        <taxon>Marmotini</taxon>
        <taxon>Marmota</taxon>
    </lineage>
</organism>
<keyword evidence="3" id="KW-1185">Reference proteome</keyword>
<accession>A0A5E4BF56</accession>
<comment type="caution">
    <text evidence="2">The sequence shown here is derived from an EMBL/GenBank/DDBJ whole genome shotgun (WGS) entry which is preliminary data.</text>
</comment>
<protein>
    <submittedName>
        <fullName evidence="2">Uncharacterized protein</fullName>
    </submittedName>
</protein>
<dbReference type="Proteomes" id="UP000335636">
    <property type="component" value="Unassembled WGS sequence"/>
</dbReference>
<evidence type="ECO:0000313" key="3">
    <source>
        <dbReference type="Proteomes" id="UP000335636"/>
    </source>
</evidence>
<proteinExistence type="predicted"/>
<feature type="region of interest" description="Disordered" evidence="1">
    <location>
        <begin position="1"/>
        <end position="31"/>
    </location>
</feature>
<evidence type="ECO:0000256" key="1">
    <source>
        <dbReference type="SAM" id="MobiDB-lite"/>
    </source>
</evidence>
<gene>
    <name evidence="2" type="ORF">MONAX_5E004755</name>
</gene>
<dbReference type="AlphaFoldDB" id="A0A5E4BF56"/>
<sequence length="90" mass="9870">MIQLKRGSEEEEYVQDEPFPMSADGKEGYMGAQDCGGRARPGVAQTLSSNSLWRDAEFFLTSTVIKTLKKLLLLACVAIILPLIPQDNPA</sequence>
<reference evidence="2" key="1">
    <citation type="submission" date="2019-04" db="EMBL/GenBank/DDBJ databases">
        <authorList>
            <person name="Alioto T."/>
            <person name="Alioto T."/>
        </authorList>
    </citation>
    <scope>NUCLEOTIDE SEQUENCE [LARGE SCALE GENOMIC DNA]</scope>
</reference>